<dbReference type="RefSeq" id="WP_097019428.1">
    <property type="nucleotide sequence ID" value="NZ_OBDZ01000039.1"/>
</dbReference>
<feature type="compositionally biased region" description="Basic and acidic residues" evidence="1">
    <location>
        <begin position="74"/>
        <end position="90"/>
    </location>
</feature>
<evidence type="ECO:0000256" key="1">
    <source>
        <dbReference type="SAM" id="MobiDB-lite"/>
    </source>
</evidence>
<dbReference type="AlphaFoldDB" id="A0A285IF52"/>
<gene>
    <name evidence="2" type="ORF">SAMN06265827_13916</name>
</gene>
<name>A0A285IF52_9FIRM</name>
<organism evidence="2 3">
    <name type="scientific">Orenia metallireducens</name>
    <dbReference type="NCBI Taxonomy" id="1413210"/>
    <lineage>
        <taxon>Bacteria</taxon>
        <taxon>Bacillati</taxon>
        <taxon>Bacillota</taxon>
        <taxon>Clostridia</taxon>
        <taxon>Halanaerobiales</taxon>
        <taxon>Halobacteroidaceae</taxon>
        <taxon>Orenia</taxon>
    </lineage>
</organism>
<keyword evidence="3" id="KW-1185">Reference proteome</keyword>
<dbReference type="Proteomes" id="UP000219573">
    <property type="component" value="Unassembled WGS sequence"/>
</dbReference>
<feature type="region of interest" description="Disordered" evidence="1">
    <location>
        <begin position="61"/>
        <end position="90"/>
    </location>
</feature>
<sequence>MSEAKIKFLCICGVEGDWLDWFKHIRTDGEHGIAKIINNDIGESVDTQKAAQDKGWLEAGRTKGKRKSRNKVNQKGESEKVKKEEFSKEEPKRYAETITGEVLQTNVKIHPYVYESFVQVMGMMPKKYPKDDKETFSKYILHLSIFFRLVTNSMLPWGDQLAKSIMQQSANQEEVE</sequence>
<reference evidence="3" key="1">
    <citation type="submission" date="2017-09" db="EMBL/GenBank/DDBJ databases">
        <authorList>
            <person name="Varghese N."/>
            <person name="Submissions S."/>
        </authorList>
    </citation>
    <scope>NUCLEOTIDE SEQUENCE [LARGE SCALE GENOMIC DNA]</scope>
    <source>
        <strain evidence="3">MSL47</strain>
    </source>
</reference>
<proteinExistence type="predicted"/>
<protein>
    <submittedName>
        <fullName evidence="2">Uncharacterized protein</fullName>
    </submittedName>
</protein>
<dbReference type="EMBL" id="OBDZ01000039">
    <property type="protein sequence ID" value="SNY45696.1"/>
    <property type="molecule type" value="Genomic_DNA"/>
</dbReference>
<evidence type="ECO:0000313" key="2">
    <source>
        <dbReference type="EMBL" id="SNY45696.1"/>
    </source>
</evidence>
<accession>A0A285IF52</accession>
<evidence type="ECO:0000313" key="3">
    <source>
        <dbReference type="Proteomes" id="UP000219573"/>
    </source>
</evidence>
<feature type="compositionally biased region" description="Basic residues" evidence="1">
    <location>
        <begin position="62"/>
        <end position="72"/>
    </location>
</feature>